<evidence type="ECO:0008006" key="3">
    <source>
        <dbReference type="Google" id="ProtNLM"/>
    </source>
</evidence>
<name>A0AAD5UWS3_9APHY</name>
<dbReference type="Proteomes" id="UP001212997">
    <property type="component" value="Unassembled WGS sequence"/>
</dbReference>
<sequence length="294" mass="32456">MSLNVYALGASRNIGYHAALRLLRKGATVTFLLRSLSTLEGDENLRPFVQDGKVHLVSGDALNKEDVTRGWKTAQEASESGRIDLVLFTVGGKPHWHLWKGFQLSTIDLCTRSFLNLLAALKTFESSSAPQPKLIVLSSIGITHQSHLNLPFLLKPFYGYLLQGPHTDKLGLERVLAYSTGWDWSDHKSDQPEPHILPADWTSKFNGIGEDGSGIKSGWLKHLVVVRPALLTSGVCRADVPAANENGKKEPYRTKEGDLGNGYTVSREDVAHFIVEGVLAHWEEYENKGIGIAY</sequence>
<organism evidence="1 2">
    <name type="scientific">Meripilus lineatus</name>
    <dbReference type="NCBI Taxonomy" id="2056292"/>
    <lineage>
        <taxon>Eukaryota</taxon>
        <taxon>Fungi</taxon>
        <taxon>Dikarya</taxon>
        <taxon>Basidiomycota</taxon>
        <taxon>Agaricomycotina</taxon>
        <taxon>Agaricomycetes</taxon>
        <taxon>Polyporales</taxon>
        <taxon>Meripilaceae</taxon>
        <taxon>Meripilus</taxon>
    </lineage>
</organism>
<dbReference type="InterPro" id="IPR036291">
    <property type="entry name" value="NAD(P)-bd_dom_sf"/>
</dbReference>
<dbReference type="Gene3D" id="3.40.50.720">
    <property type="entry name" value="NAD(P)-binding Rossmann-like Domain"/>
    <property type="match status" value="1"/>
</dbReference>
<evidence type="ECO:0000313" key="1">
    <source>
        <dbReference type="EMBL" id="KAJ3479874.1"/>
    </source>
</evidence>
<accession>A0AAD5UWS3</accession>
<proteinExistence type="predicted"/>
<dbReference type="EMBL" id="JANAWD010000410">
    <property type="protein sequence ID" value="KAJ3479874.1"/>
    <property type="molecule type" value="Genomic_DNA"/>
</dbReference>
<comment type="caution">
    <text evidence="1">The sequence shown here is derived from an EMBL/GenBank/DDBJ whole genome shotgun (WGS) entry which is preliminary data.</text>
</comment>
<protein>
    <recommendedName>
        <fullName evidence="3">NAD(P)-binding domain-containing protein</fullName>
    </recommendedName>
</protein>
<dbReference type="AlphaFoldDB" id="A0AAD5UWS3"/>
<dbReference type="SUPFAM" id="SSF51735">
    <property type="entry name" value="NAD(P)-binding Rossmann-fold domains"/>
    <property type="match status" value="1"/>
</dbReference>
<dbReference type="PANTHER" id="PTHR15020">
    <property type="entry name" value="FLAVIN REDUCTASE-RELATED"/>
    <property type="match status" value="1"/>
</dbReference>
<dbReference type="PANTHER" id="PTHR15020:SF50">
    <property type="entry name" value="UPF0659 PROTEIN YMR090W"/>
    <property type="match status" value="1"/>
</dbReference>
<keyword evidence="2" id="KW-1185">Reference proteome</keyword>
<reference evidence="1" key="1">
    <citation type="submission" date="2022-07" db="EMBL/GenBank/DDBJ databases">
        <title>Genome Sequence of Physisporinus lineatus.</title>
        <authorList>
            <person name="Buettner E."/>
        </authorList>
    </citation>
    <scope>NUCLEOTIDE SEQUENCE</scope>
    <source>
        <strain evidence="1">VT162</strain>
    </source>
</reference>
<gene>
    <name evidence="1" type="ORF">NLI96_g8757</name>
</gene>
<evidence type="ECO:0000313" key="2">
    <source>
        <dbReference type="Proteomes" id="UP001212997"/>
    </source>
</evidence>